<dbReference type="Gene3D" id="2.10.220.10">
    <property type="entry name" value="Hormone Receptor, Insulin-like Growth Factor Receptor 1, Chain A, domain 2"/>
    <property type="match status" value="2"/>
</dbReference>
<evidence type="ECO:0000259" key="3">
    <source>
        <dbReference type="SMART" id="SM00181"/>
    </source>
</evidence>
<reference evidence="4 5" key="1">
    <citation type="journal article" date="2010" name="BMC Genomics">
        <title>Genome analysis and comparative genomics of a Giardia intestinalis assemblage E isolate.</title>
        <authorList>
            <person name="Jerlstrom-Hultqvist J."/>
            <person name="Franzen O."/>
            <person name="Ankarklev J."/>
            <person name="Xu F."/>
            <person name="Nohynkova E."/>
            <person name="Andersson J.O."/>
            <person name="Svard S.G."/>
            <person name="Andersson B."/>
        </authorList>
    </citation>
    <scope>NUCLEOTIDE SEQUENCE [LARGE SCALE GENOMIC DNA]</scope>
    <source>
        <strain evidence="4 5">P15</strain>
    </source>
</reference>
<sequence>MFDRLLFAGAVLQLAWAVCEANESGSAGSCKVCGVFIGESEYCSECNEPTTHAPVNGQCADVNTEGSSKTLCPQHSAGKCIQCGDNAFLYMGGCFSSGEGTPGKSVCHASSAGVCTEAAPGYFIIKGAKNTEQSVLSCGNTTGISVTADSGSTYKGVTSCAECSAPDAAAGARADKVAKCTKCRASKYLKNNECVDNAEACGKGYAAKQDAINGNKCIKCSNDQNGGITECEECAVTASTLESKGALVVCSKCTGKKVQPDKKGCIQDCPPYSSEKPEQSGICECNQGYIPSESGTECKEQPVLPEAQCSTSDCKVCSNPKKANELCTECNVDRSLTPTNQCVDKCDKLGNYYEGTNEQGKKVCRECIVANCRVCSAYGQCQTCKDGFYLNNNECKLCNDTCKTCEGGSESDKCTSCKPGKILRYMSATMGICEAECIVDPTQASGNCKACNLLIDGTKYCSQCSQIATEYPQNGVCKGNTKRAISPCKSGKIQDGKCTQCDVGYFLMEGGCYEDNKYPGKSVCSKTNVGGDTCDNVTPGYKLATGTLTHCIEGCSKCSDESSCTECLTGYALSGTKCIPCATGCSKCNANDATKCTACSIKYYLSKEKCVACDKNDGGSITGVPNCLSCTPPSGDTGSVLCYLMKDDGTGGSTNKSGGLPPGAIAGIAVAVIIVVGGLVGFLCWWFLCRGKA</sequence>
<dbReference type="InterPro" id="IPR006212">
    <property type="entry name" value="Furin_repeat"/>
</dbReference>
<feature type="domain" description="EGF-like" evidence="3">
    <location>
        <begin position="580"/>
        <end position="611"/>
    </location>
</feature>
<keyword evidence="1" id="KW-0472">Membrane</keyword>
<evidence type="ECO:0000256" key="2">
    <source>
        <dbReference type="SAM" id="SignalP"/>
    </source>
</evidence>
<dbReference type="InterPro" id="IPR000742">
    <property type="entry name" value="EGF"/>
</dbReference>
<evidence type="ECO:0000313" key="5">
    <source>
        <dbReference type="Proteomes" id="UP000008974"/>
    </source>
</evidence>
<keyword evidence="2" id="KW-0732">Signal</keyword>
<proteinExistence type="predicted"/>
<feature type="transmembrane region" description="Helical" evidence="1">
    <location>
        <begin position="664"/>
        <end position="688"/>
    </location>
</feature>
<dbReference type="InterPro" id="IPR009030">
    <property type="entry name" value="Growth_fac_rcpt_cys_sf"/>
</dbReference>
<keyword evidence="1" id="KW-0812">Transmembrane</keyword>
<accession>E1F046</accession>
<dbReference type="Pfam" id="PF03302">
    <property type="entry name" value="VSP"/>
    <property type="match status" value="2"/>
</dbReference>
<name>E1F046_GIAIA</name>
<feature type="domain" description="EGF-like" evidence="3">
    <location>
        <begin position="397"/>
        <end position="434"/>
    </location>
</feature>
<evidence type="ECO:0000256" key="1">
    <source>
        <dbReference type="SAM" id="Phobius"/>
    </source>
</evidence>
<feature type="signal peptide" evidence="2">
    <location>
        <begin position="1"/>
        <end position="21"/>
    </location>
</feature>
<feature type="domain" description="EGF-like" evidence="3">
    <location>
        <begin position="366"/>
        <end position="396"/>
    </location>
</feature>
<dbReference type="SMART" id="SM00261">
    <property type="entry name" value="FU"/>
    <property type="match status" value="4"/>
</dbReference>
<keyword evidence="1" id="KW-1133">Transmembrane helix</keyword>
<comment type="caution">
    <text evidence="4">The sequence shown here is derived from an EMBL/GenBank/DDBJ whole genome shotgun (WGS) entry which is preliminary data.</text>
</comment>
<evidence type="ECO:0000313" key="4">
    <source>
        <dbReference type="EMBL" id="EFO64161.1"/>
    </source>
</evidence>
<dbReference type="InterPro" id="IPR052798">
    <property type="entry name" value="Giardia_VSA"/>
</dbReference>
<dbReference type="OrthoDB" id="300641at2759"/>
<dbReference type="AlphaFoldDB" id="E1F046"/>
<dbReference type="VEuPathDB" id="GiardiaDB:GLP15_2839"/>
<dbReference type="InterPro" id="IPR005127">
    <property type="entry name" value="Giardia_VSP"/>
</dbReference>
<protein>
    <submittedName>
        <fullName evidence="4">VSP with INR</fullName>
    </submittedName>
</protein>
<dbReference type="SUPFAM" id="SSF57184">
    <property type="entry name" value="Growth factor receptor domain"/>
    <property type="match status" value="3"/>
</dbReference>
<dbReference type="OMA" id="ECIVANC"/>
<feature type="domain" description="EGF-like" evidence="3">
    <location>
        <begin position="550"/>
        <end position="579"/>
    </location>
</feature>
<dbReference type="SMART" id="SM00181">
    <property type="entry name" value="EGF"/>
    <property type="match status" value="5"/>
</dbReference>
<dbReference type="EMBL" id="ACVC01000103">
    <property type="protein sequence ID" value="EFO64161.1"/>
    <property type="molecule type" value="Genomic_DNA"/>
</dbReference>
<dbReference type="PANTHER" id="PTHR23275:SF100">
    <property type="entry name" value="EGF-LIKE DOMAIN-CONTAINING PROTEIN"/>
    <property type="match status" value="1"/>
</dbReference>
<organism evidence="4 5">
    <name type="scientific">Giardia intestinalis (strain P15)</name>
    <name type="common">Giardia lamblia</name>
    <dbReference type="NCBI Taxonomy" id="658858"/>
    <lineage>
        <taxon>Eukaryota</taxon>
        <taxon>Metamonada</taxon>
        <taxon>Diplomonadida</taxon>
        <taxon>Hexamitidae</taxon>
        <taxon>Giardiinae</taxon>
        <taxon>Giardia</taxon>
    </lineage>
</organism>
<dbReference type="Proteomes" id="UP000008974">
    <property type="component" value="Unassembled WGS sequence"/>
</dbReference>
<feature type="chain" id="PRO_5003144860" evidence="2">
    <location>
        <begin position="22"/>
        <end position="693"/>
    </location>
</feature>
<gene>
    <name evidence="4" type="ORF">GLP15_2839</name>
</gene>
<feature type="domain" description="EGF-like" evidence="3">
    <location>
        <begin position="252"/>
        <end position="299"/>
    </location>
</feature>
<dbReference type="PANTHER" id="PTHR23275">
    <property type="entry name" value="CABRIOLET.-RELATED"/>
    <property type="match status" value="1"/>
</dbReference>